<feature type="non-terminal residue" evidence="1">
    <location>
        <position position="267"/>
    </location>
</feature>
<dbReference type="AlphaFoldDB" id="A0A381V7R7"/>
<sequence>MKKFYILFFLFILIDIHSQEVIKDYPLSNIIEETSGLEIVGDLLVTHNDSGGEASLYYLSKKGKILKKRKIKSASNKDWEDITKDSEYLYISDSGNNYNNRRDLKIYKVPIDENSKEKNQIISFNYPEQESFKINRNTIYDAEGLISIDNNLIIFTKNRAKKITEFYSIPKEEGKYDAKKIGTLKTNSIITGADYNQKLGLLALTSTVNFNEYYLITVKDFYLSKTNNYIINMFKIPIGKTQVEAVKIIDNKNFWITSEDEQSSKYA</sequence>
<protein>
    <recommendedName>
        <fullName evidence="2">Phytase-like domain-containing protein</fullName>
    </recommendedName>
</protein>
<name>A0A381V7R7_9ZZZZ</name>
<evidence type="ECO:0000313" key="1">
    <source>
        <dbReference type="EMBL" id="SVA36409.1"/>
    </source>
</evidence>
<dbReference type="EMBL" id="UINC01008079">
    <property type="protein sequence ID" value="SVA36409.1"/>
    <property type="molecule type" value="Genomic_DNA"/>
</dbReference>
<feature type="non-terminal residue" evidence="1">
    <location>
        <position position="1"/>
    </location>
</feature>
<accession>A0A381V7R7</accession>
<reference evidence="1" key="1">
    <citation type="submission" date="2018-05" db="EMBL/GenBank/DDBJ databases">
        <authorList>
            <person name="Lanie J.A."/>
            <person name="Ng W.-L."/>
            <person name="Kazmierczak K.M."/>
            <person name="Andrzejewski T.M."/>
            <person name="Davidsen T.M."/>
            <person name="Wayne K.J."/>
            <person name="Tettelin H."/>
            <person name="Glass J.I."/>
            <person name="Rusch D."/>
            <person name="Podicherti R."/>
            <person name="Tsui H.-C.T."/>
            <person name="Winkler M.E."/>
        </authorList>
    </citation>
    <scope>NUCLEOTIDE SEQUENCE</scope>
</reference>
<evidence type="ECO:0008006" key="2">
    <source>
        <dbReference type="Google" id="ProtNLM"/>
    </source>
</evidence>
<organism evidence="1">
    <name type="scientific">marine metagenome</name>
    <dbReference type="NCBI Taxonomy" id="408172"/>
    <lineage>
        <taxon>unclassified sequences</taxon>
        <taxon>metagenomes</taxon>
        <taxon>ecological metagenomes</taxon>
    </lineage>
</organism>
<gene>
    <name evidence="1" type="ORF">METZ01_LOCUS89263</name>
</gene>
<proteinExistence type="predicted"/>